<sequence length="146" mass="16830">MNNHLTELENQGDFKLKTLEEGIKARINNGDFGYNSDKTKRRIFLKTVITDAEGSHIGVELANTYGLISKKDLNDYYEMTDFDQVTCNIKYELKAKKLEEFFSKELSKKTSLSGDFFFGWEDVDHKLVTELCYGLCYSEDIVPVNN</sequence>
<gene>
    <name evidence="1" type="ORF">FDZ14_30940</name>
</gene>
<evidence type="ECO:0000313" key="1">
    <source>
        <dbReference type="EMBL" id="QJX80507.1"/>
    </source>
</evidence>
<proteinExistence type="predicted"/>
<organism evidence="1 2">
    <name type="scientific">Priestia megaterium</name>
    <name type="common">Bacillus megaterium</name>
    <dbReference type="NCBI Taxonomy" id="1404"/>
    <lineage>
        <taxon>Bacteria</taxon>
        <taxon>Bacillati</taxon>
        <taxon>Bacillota</taxon>
        <taxon>Bacilli</taxon>
        <taxon>Bacillales</taxon>
        <taxon>Bacillaceae</taxon>
        <taxon>Priestia</taxon>
    </lineage>
</organism>
<dbReference type="RefSeq" id="WP_171778499.1">
    <property type="nucleotide sequence ID" value="NZ_CP045273.1"/>
</dbReference>
<accession>A0A6M6E7H7</accession>
<dbReference type="Proteomes" id="UP000501076">
    <property type="component" value="Plasmid pFDU301A"/>
</dbReference>
<geneLocation type="plasmid" evidence="2">
    <name>pfdu301a</name>
</geneLocation>
<dbReference type="AlphaFoldDB" id="A0A6M6E7H7"/>
<protein>
    <submittedName>
        <fullName evidence="1">Uncharacterized protein</fullName>
    </submittedName>
</protein>
<dbReference type="EMBL" id="CP045273">
    <property type="protein sequence ID" value="QJX80507.1"/>
    <property type="molecule type" value="Genomic_DNA"/>
</dbReference>
<name>A0A6M6E7H7_PRIMG</name>
<keyword evidence="1" id="KW-0614">Plasmid</keyword>
<reference evidence="1 2" key="1">
    <citation type="submission" date="2019-10" db="EMBL/GenBank/DDBJ databases">
        <title>Complete genome sequences for adaption low water activity.</title>
        <authorList>
            <person name="Zhao L."/>
            <person name="Zhong J."/>
        </authorList>
    </citation>
    <scope>NUCLEOTIDE SEQUENCE [LARGE SCALE GENOMIC DNA]</scope>
    <source>
        <strain evidence="1 2">FDU301</strain>
        <plasmid evidence="2">pfdu301a</plasmid>
    </source>
</reference>
<evidence type="ECO:0000313" key="2">
    <source>
        <dbReference type="Proteomes" id="UP000501076"/>
    </source>
</evidence>